<dbReference type="OrthoDB" id="9342835at2"/>
<dbReference type="InterPro" id="IPR036188">
    <property type="entry name" value="FAD/NAD-bd_sf"/>
</dbReference>
<dbReference type="Pfam" id="PF01266">
    <property type="entry name" value="DAO"/>
    <property type="match status" value="1"/>
</dbReference>
<protein>
    <submittedName>
        <fullName evidence="3">FAD dependent oxidoreductase</fullName>
    </submittedName>
</protein>
<keyword evidence="1" id="KW-0560">Oxidoreductase</keyword>
<sequence>MGYHWSDAVFPRKNLIELDRPQNLSRLSQSHWMKEAEPLEPSTRPLNGKKFADVAIIGGGYVGLWTALTIKAEHPEARVVVLERDICGGGASGRNGGFAMSWWPKISTLMGIADKDEAIRLAVASEQAISELGQFCQDNGIDAHFVQGGWLWTATSEFQRDAWRDTLHACAKIGKRPFQNLSDEDVSRRTGSRVHLAGVYEQSNATVQPAFLARGLRKVALQRGVEIYENTAVVSLSTNAPSILMTAHGEVQAQAVVLANNAWAAAIPELGQLITPVNSTIIATEPVPERLREIGWTGGESITDSQLMVGYYRTTRDGRIVYGKGTGVIQYQSVIGECFSQSPEATALTLADFRRSFPMLRDVKIDDQWAGPIDRTYDSLPVFGTLRDAGHISYGVGWSGNGVAPSRIGGKILSALALGLRNEWSGCALVNRSSRKFPPEPFRFVGGSLVRNAVLRKEQTEALGKMPHWWDVKFAGLAPAGLEDKS</sequence>
<dbReference type="AlphaFoldDB" id="Q21W55"/>
<feature type="domain" description="FAD dependent oxidoreductase" evidence="2">
    <location>
        <begin position="53"/>
        <end position="415"/>
    </location>
</feature>
<dbReference type="InterPro" id="IPR006076">
    <property type="entry name" value="FAD-dep_OxRdtase"/>
</dbReference>
<organism evidence="3 4">
    <name type="scientific">Albidiferax ferrireducens (strain ATCC BAA-621 / DSM 15236 / T118)</name>
    <name type="common">Rhodoferax ferrireducens</name>
    <dbReference type="NCBI Taxonomy" id="338969"/>
    <lineage>
        <taxon>Bacteria</taxon>
        <taxon>Pseudomonadati</taxon>
        <taxon>Pseudomonadota</taxon>
        <taxon>Betaproteobacteria</taxon>
        <taxon>Burkholderiales</taxon>
        <taxon>Comamonadaceae</taxon>
        <taxon>Rhodoferax</taxon>
    </lineage>
</organism>
<gene>
    <name evidence="3" type="ordered locus">Rfer_2277</name>
</gene>
<dbReference type="HOGENOM" id="CLU_007884_3_2_4"/>
<dbReference type="EMBL" id="CP000267">
    <property type="protein sequence ID" value="ABD69998.1"/>
    <property type="molecule type" value="Genomic_DNA"/>
</dbReference>
<dbReference type="STRING" id="338969.Rfer_2277"/>
<evidence type="ECO:0000259" key="2">
    <source>
        <dbReference type="Pfam" id="PF01266"/>
    </source>
</evidence>
<dbReference type="SUPFAM" id="SSF51905">
    <property type="entry name" value="FAD/NAD(P)-binding domain"/>
    <property type="match status" value="1"/>
</dbReference>
<dbReference type="eggNOG" id="COG0665">
    <property type="taxonomic scope" value="Bacteria"/>
</dbReference>
<evidence type="ECO:0000256" key="1">
    <source>
        <dbReference type="ARBA" id="ARBA00023002"/>
    </source>
</evidence>
<dbReference type="Proteomes" id="UP000008332">
    <property type="component" value="Chromosome"/>
</dbReference>
<dbReference type="PANTHER" id="PTHR13847">
    <property type="entry name" value="SARCOSINE DEHYDROGENASE-RELATED"/>
    <property type="match status" value="1"/>
</dbReference>
<dbReference type="GO" id="GO:0005737">
    <property type="term" value="C:cytoplasm"/>
    <property type="evidence" value="ECO:0007669"/>
    <property type="project" value="TreeGrafter"/>
</dbReference>
<evidence type="ECO:0000313" key="4">
    <source>
        <dbReference type="Proteomes" id="UP000008332"/>
    </source>
</evidence>
<proteinExistence type="predicted"/>
<keyword evidence="4" id="KW-1185">Reference proteome</keyword>
<dbReference type="RefSeq" id="WP_011464566.1">
    <property type="nucleotide sequence ID" value="NC_007908.1"/>
</dbReference>
<evidence type="ECO:0000313" key="3">
    <source>
        <dbReference type="EMBL" id="ABD69998.1"/>
    </source>
</evidence>
<name>Q21W55_ALBFT</name>
<dbReference type="PANTHER" id="PTHR13847:SF285">
    <property type="entry name" value="FAD DEPENDENT OXIDOREDUCTASE DOMAIN-CONTAINING PROTEIN"/>
    <property type="match status" value="1"/>
</dbReference>
<dbReference type="GO" id="GO:0016491">
    <property type="term" value="F:oxidoreductase activity"/>
    <property type="evidence" value="ECO:0007669"/>
    <property type="project" value="UniProtKB-KW"/>
</dbReference>
<dbReference type="Gene3D" id="3.30.9.10">
    <property type="entry name" value="D-Amino Acid Oxidase, subunit A, domain 2"/>
    <property type="match status" value="1"/>
</dbReference>
<reference evidence="4" key="1">
    <citation type="submission" date="2006-02" db="EMBL/GenBank/DDBJ databases">
        <title>Complete sequence of chromosome of Rhodoferax ferrireducens DSM 15236.</title>
        <authorList>
            <person name="Copeland A."/>
            <person name="Lucas S."/>
            <person name="Lapidus A."/>
            <person name="Barry K."/>
            <person name="Detter J.C."/>
            <person name="Glavina del Rio T."/>
            <person name="Hammon N."/>
            <person name="Israni S."/>
            <person name="Pitluck S."/>
            <person name="Brettin T."/>
            <person name="Bruce D."/>
            <person name="Han C."/>
            <person name="Tapia R."/>
            <person name="Gilna P."/>
            <person name="Kiss H."/>
            <person name="Schmutz J."/>
            <person name="Larimer F."/>
            <person name="Land M."/>
            <person name="Kyrpides N."/>
            <person name="Ivanova N."/>
            <person name="Richardson P."/>
        </authorList>
    </citation>
    <scope>NUCLEOTIDE SEQUENCE [LARGE SCALE GENOMIC DNA]</scope>
    <source>
        <strain evidence="4">ATCC BAA-621 / DSM 15236 / T118</strain>
    </source>
</reference>
<accession>Q21W55</accession>
<dbReference type="Gene3D" id="3.50.50.60">
    <property type="entry name" value="FAD/NAD(P)-binding domain"/>
    <property type="match status" value="1"/>
</dbReference>
<dbReference type="KEGG" id="rfr:Rfer_2277"/>